<comment type="function">
    <text evidence="7">Part of the ABC transporter complex PotABCD involved in spermidine/putrescine import. Responsible for energy coupling to the transport system.</text>
</comment>
<keyword evidence="1 7" id="KW-0813">Transport</keyword>
<dbReference type="SMART" id="SM00382">
    <property type="entry name" value="AAA"/>
    <property type="match status" value="1"/>
</dbReference>
<keyword evidence="6 7" id="KW-0472">Membrane</keyword>
<dbReference type="GO" id="GO:0005524">
    <property type="term" value="F:ATP binding"/>
    <property type="evidence" value="ECO:0007669"/>
    <property type="project" value="UniProtKB-KW"/>
</dbReference>
<dbReference type="EC" id="7.6.2.11" evidence="7"/>
<dbReference type="PANTHER" id="PTHR42781">
    <property type="entry name" value="SPERMIDINE/PUTRESCINE IMPORT ATP-BINDING PROTEIN POTA"/>
    <property type="match status" value="1"/>
</dbReference>
<keyword evidence="4 7" id="KW-0067">ATP-binding</keyword>
<evidence type="ECO:0000256" key="3">
    <source>
        <dbReference type="ARBA" id="ARBA00022741"/>
    </source>
</evidence>
<dbReference type="InterPro" id="IPR003593">
    <property type="entry name" value="AAA+_ATPase"/>
</dbReference>
<comment type="similarity">
    <text evidence="7">Belongs to the ABC transporter superfamily. Spermidine/putrescine importer (TC 3.A.1.11.1) family.</text>
</comment>
<protein>
    <recommendedName>
        <fullName evidence="7">Spermidine/putrescine import ATP-binding protein PotA</fullName>
        <ecNumber evidence="7">7.6.2.11</ecNumber>
    </recommendedName>
</protein>
<keyword evidence="3 7" id="KW-0547">Nucleotide-binding</keyword>
<reference evidence="9" key="1">
    <citation type="submission" date="2022-12" db="EMBL/GenBank/DDBJ databases">
        <authorList>
            <person name="Wang J."/>
        </authorList>
    </citation>
    <scope>NUCLEOTIDE SEQUENCE</scope>
    <source>
        <strain evidence="9">HY-45-18</strain>
    </source>
</reference>
<proteinExistence type="inferred from homology"/>
<dbReference type="PROSITE" id="PS50893">
    <property type="entry name" value="ABC_TRANSPORTER_2"/>
    <property type="match status" value="1"/>
</dbReference>
<name>A0ABT4D3N1_9CLOT</name>
<evidence type="ECO:0000256" key="7">
    <source>
        <dbReference type="RuleBase" id="RU364083"/>
    </source>
</evidence>
<dbReference type="EMBL" id="JAPQER010000012">
    <property type="protein sequence ID" value="MCY6485836.1"/>
    <property type="molecule type" value="Genomic_DNA"/>
</dbReference>
<dbReference type="InterPro" id="IPR003439">
    <property type="entry name" value="ABC_transporter-like_ATP-bd"/>
</dbReference>
<comment type="catalytic activity">
    <reaction evidence="7">
        <text>ATP + H2O + polyamine-[polyamine-binding protein]Side 1 = ADP + phosphate + polyamineSide 2 + [polyamine-binding protein]Side 1.</text>
        <dbReference type="EC" id="7.6.2.11"/>
    </reaction>
</comment>
<dbReference type="PROSITE" id="PS00211">
    <property type="entry name" value="ABC_TRANSPORTER_1"/>
    <property type="match status" value="1"/>
</dbReference>
<dbReference type="SUPFAM" id="SSF50331">
    <property type="entry name" value="MOP-like"/>
    <property type="match status" value="1"/>
</dbReference>
<evidence type="ECO:0000256" key="6">
    <source>
        <dbReference type="ARBA" id="ARBA00023136"/>
    </source>
</evidence>
<dbReference type="InterPro" id="IPR017871">
    <property type="entry name" value="ABC_transporter-like_CS"/>
</dbReference>
<evidence type="ECO:0000259" key="8">
    <source>
        <dbReference type="PROSITE" id="PS50893"/>
    </source>
</evidence>
<sequence>MENVLVQLKNINKLFGGNKVIDDVNLEMKKGDFVTFLGPSGCGKTTLLRMVAGFYEPDYGEIIINGRNVEKLPPYKRNTPMVFQEYALFPHMTVFDNVAYGLTIQKENKKVIKERVEKALELMQLAHLQDRYPNQMSGGQQQRVAIARALVMNPEVLLLDEPLSNLDAKLREQVRVELRLIQKKLELTMIYVTHDQQEALAMSDMIVVINKGVIHQCGSPADIYFRPKTKFVADFIGTTNFVEGSVKNKEGSEVQIDYVGNVLNVISDEPIKAGEKAIISIRPESIKISKEVKVGTSINLRGKIKHSMFLGEKVRYLVVDEYNKEWIVDSFDSGREILDGEVMLNIDKDKPHLIYEK</sequence>
<dbReference type="SUPFAM" id="SSF52540">
    <property type="entry name" value="P-loop containing nucleoside triphosphate hydrolases"/>
    <property type="match status" value="1"/>
</dbReference>
<dbReference type="InterPro" id="IPR008995">
    <property type="entry name" value="Mo/tungstate-bd_C_term_dom"/>
</dbReference>
<feature type="domain" description="ABC transporter" evidence="8">
    <location>
        <begin position="6"/>
        <end position="236"/>
    </location>
</feature>
<evidence type="ECO:0000256" key="4">
    <source>
        <dbReference type="ARBA" id="ARBA00022840"/>
    </source>
</evidence>
<dbReference type="InterPro" id="IPR050093">
    <property type="entry name" value="ABC_SmlMolc_Importer"/>
</dbReference>
<keyword evidence="5 7" id="KW-1278">Translocase</keyword>
<comment type="caution">
    <text evidence="9">The sequence shown here is derived from an EMBL/GenBank/DDBJ whole genome shotgun (WGS) entry which is preliminary data.</text>
</comment>
<organism evidence="9 10">
    <name type="scientific">Clostridium aestuarii</name>
    <dbReference type="NCBI Taxonomy" id="338193"/>
    <lineage>
        <taxon>Bacteria</taxon>
        <taxon>Bacillati</taxon>
        <taxon>Bacillota</taxon>
        <taxon>Clostridia</taxon>
        <taxon>Eubacteriales</taxon>
        <taxon>Clostridiaceae</taxon>
        <taxon>Clostridium</taxon>
    </lineage>
</organism>
<dbReference type="InterPro" id="IPR005893">
    <property type="entry name" value="PotA-like"/>
</dbReference>
<dbReference type="RefSeq" id="WP_268042533.1">
    <property type="nucleotide sequence ID" value="NZ_JAPQER010000012.1"/>
</dbReference>
<gene>
    <name evidence="7" type="primary">potA</name>
    <name evidence="9" type="ORF">OW763_16060</name>
</gene>
<keyword evidence="10" id="KW-1185">Reference proteome</keyword>
<dbReference type="Proteomes" id="UP001078443">
    <property type="component" value="Unassembled WGS sequence"/>
</dbReference>
<evidence type="ECO:0000256" key="1">
    <source>
        <dbReference type="ARBA" id="ARBA00022448"/>
    </source>
</evidence>
<dbReference type="NCBIfam" id="TIGR01187">
    <property type="entry name" value="potA"/>
    <property type="match status" value="1"/>
</dbReference>
<comment type="subunit">
    <text evidence="7">The complex is composed of two ATP-binding proteins (PotA), two transmembrane proteins (PotB and PotC) and a solute-binding protein (PotD).</text>
</comment>
<accession>A0ABT4D3N1</accession>
<keyword evidence="2 7" id="KW-1003">Cell membrane</keyword>
<evidence type="ECO:0000256" key="2">
    <source>
        <dbReference type="ARBA" id="ARBA00022475"/>
    </source>
</evidence>
<dbReference type="Gene3D" id="3.40.50.300">
    <property type="entry name" value="P-loop containing nucleotide triphosphate hydrolases"/>
    <property type="match status" value="1"/>
</dbReference>
<evidence type="ECO:0000256" key="5">
    <source>
        <dbReference type="ARBA" id="ARBA00022967"/>
    </source>
</evidence>
<dbReference type="Gene3D" id="2.40.50.100">
    <property type="match status" value="1"/>
</dbReference>
<dbReference type="InterPro" id="IPR027417">
    <property type="entry name" value="P-loop_NTPase"/>
</dbReference>
<dbReference type="Pfam" id="PF00005">
    <property type="entry name" value="ABC_tran"/>
    <property type="match status" value="1"/>
</dbReference>
<evidence type="ECO:0000313" key="10">
    <source>
        <dbReference type="Proteomes" id="UP001078443"/>
    </source>
</evidence>
<dbReference type="PANTHER" id="PTHR42781:SF4">
    <property type="entry name" value="SPERMIDINE_PUTRESCINE IMPORT ATP-BINDING PROTEIN POTA"/>
    <property type="match status" value="1"/>
</dbReference>
<dbReference type="Pfam" id="PF08402">
    <property type="entry name" value="TOBE_2"/>
    <property type="match status" value="1"/>
</dbReference>
<evidence type="ECO:0000313" key="9">
    <source>
        <dbReference type="EMBL" id="MCY6485836.1"/>
    </source>
</evidence>
<dbReference type="InterPro" id="IPR013611">
    <property type="entry name" value="Transp-assoc_OB_typ2"/>
</dbReference>